<protein>
    <recommendedName>
        <fullName evidence="1">Retrotransposon gag domain-containing protein</fullName>
    </recommendedName>
</protein>
<dbReference type="InterPro" id="IPR005162">
    <property type="entry name" value="Retrotrans_gag_dom"/>
</dbReference>
<evidence type="ECO:0000259" key="1">
    <source>
        <dbReference type="Pfam" id="PF03732"/>
    </source>
</evidence>
<comment type="caution">
    <text evidence="2">The sequence shown here is derived from an EMBL/GenBank/DDBJ whole genome shotgun (WGS) entry which is preliminary data.</text>
</comment>
<dbReference type="EMBL" id="NBSK02000005">
    <property type="protein sequence ID" value="KAJ0207872.1"/>
    <property type="molecule type" value="Genomic_DNA"/>
</dbReference>
<sequence length="195" mass="22097">MTTLSLDDSPPSVAAIMQSVLTQNQTSPSTLNHQTPYQDCLSRSGTSPFVKELLEYEIPNTTKLPHLKTYDDTTNPDSHIDTYEWTMMSIKLDEQLWCTYFPTTLDGNASTWFKTLRLGSINNFSQLKYLFLTNFMQLQKYKGDCHSIIGCKQREGETVKDYFARFTKEMLDVPGHDEGLIAGAFTWGLLPGSLS</sequence>
<name>A0A9R1XH96_LACSA</name>
<dbReference type="PANTHER" id="PTHR33223:SF10">
    <property type="entry name" value="AMINOTRANSFERASE-LIKE PLANT MOBILE DOMAIN-CONTAINING PROTEIN"/>
    <property type="match status" value="1"/>
</dbReference>
<gene>
    <name evidence="2" type="ORF">LSAT_V11C500290020</name>
</gene>
<dbReference type="AlphaFoldDB" id="A0A9R1XH96"/>
<dbReference type="Pfam" id="PF03732">
    <property type="entry name" value="Retrotrans_gag"/>
    <property type="match status" value="1"/>
</dbReference>
<organism evidence="2 3">
    <name type="scientific">Lactuca sativa</name>
    <name type="common">Garden lettuce</name>
    <dbReference type="NCBI Taxonomy" id="4236"/>
    <lineage>
        <taxon>Eukaryota</taxon>
        <taxon>Viridiplantae</taxon>
        <taxon>Streptophyta</taxon>
        <taxon>Embryophyta</taxon>
        <taxon>Tracheophyta</taxon>
        <taxon>Spermatophyta</taxon>
        <taxon>Magnoliopsida</taxon>
        <taxon>eudicotyledons</taxon>
        <taxon>Gunneridae</taxon>
        <taxon>Pentapetalae</taxon>
        <taxon>asterids</taxon>
        <taxon>campanulids</taxon>
        <taxon>Asterales</taxon>
        <taxon>Asteraceae</taxon>
        <taxon>Cichorioideae</taxon>
        <taxon>Cichorieae</taxon>
        <taxon>Lactucinae</taxon>
        <taxon>Lactuca</taxon>
    </lineage>
</organism>
<keyword evidence="3" id="KW-1185">Reference proteome</keyword>
<feature type="domain" description="Retrotransposon gag" evidence="1">
    <location>
        <begin position="100"/>
        <end position="189"/>
    </location>
</feature>
<evidence type="ECO:0000313" key="3">
    <source>
        <dbReference type="Proteomes" id="UP000235145"/>
    </source>
</evidence>
<proteinExistence type="predicted"/>
<accession>A0A9R1XH96</accession>
<dbReference type="Proteomes" id="UP000235145">
    <property type="component" value="Unassembled WGS sequence"/>
</dbReference>
<dbReference type="PANTHER" id="PTHR33223">
    <property type="entry name" value="CCHC-TYPE DOMAIN-CONTAINING PROTEIN"/>
    <property type="match status" value="1"/>
</dbReference>
<reference evidence="2 3" key="1">
    <citation type="journal article" date="2017" name="Nat. Commun.">
        <title>Genome assembly with in vitro proximity ligation data and whole-genome triplication in lettuce.</title>
        <authorList>
            <person name="Reyes-Chin-Wo S."/>
            <person name="Wang Z."/>
            <person name="Yang X."/>
            <person name="Kozik A."/>
            <person name="Arikit S."/>
            <person name="Song C."/>
            <person name="Xia L."/>
            <person name="Froenicke L."/>
            <person name="Lavelle D.O."/>
            <person name="Truco M.J."/>
            <person name="Xia R."/>
            <person name="Zhu S."/>
            <person name="Xu C."/>
            <person name="Xu H."/>
            <person name="Xu X."/>
            <person name="Cox K."/>
            <person name="Korf I."/>
            <person name="Meyers B.C."/>
            <person name="Michelmore R.W."/>
        </authorList>
    </citation>
    <scope>NUCLEOTIDE SEQUENCE [LARGE SCALE GENOMIC DNA]</scope>
    <source>
        <strain evidence="3">cv. Salinas</strain>
        <tissue evidence="2">Seedlings</tissue>
    </source>
</reference>
<evidence type="ECO:0000313" key="2">
    <source>
        <dbReference type="EMBL" id="KAJ0207872.1"/>
    </source>
</evidence>